<sequence>MQNAAGASCLVPRGPGPGGFVPRITKIHLTLCLSLLFHLSLLPASSFDLFSLSLSHHPGDITTNIHPTLASLLYARAIDFPLQLGVSSFEVHTSSHLELSTIQTTTSHHSPLYYLRYWLPNSSLPTTSSPSNFRFHSRAFVSLLHPDILVILSPITDLVSECGSIERPLLPQPHQAPPYAAPASTP</sequence>
<dbReference type="EMBL" id="JABEYC010000794">
    <property type="protein sequence ID" value="KAF4974173.1"/>
    <property type="molecule type" value="Genomic_DNA"/>
</dbReference>
<name>A0A8H4XH78_9HYPO</name>
<gene>
    <name evidence="1" type="ORF">FZEAL_8895</name>
</gene>
<evidence type="ECO:0000313" key="2">
    <source>
        <dbReference type="Proteomes" id="UP000635477"/>
    </source>
</evidence>
<dbReference type="Proteomes" id="UP000635477">
    <property type="component" value="Unassembled WGS sequence"/>
</dbReference>
<reference evidence="1" key="2">
    <citation type="submission" date="2020-05" db="EMBL/GenBank/DDBJ databases">
        <authorList>
            <person name="Kim H.-S."/>
            <person name="Proctor R.H."/>
            <person name="Brown D.W."/>
        </authorList>
    </citation>
    <scope>NUCLEOTIDE SEQUENCE</scope>
    <source>
        <strain evidence="1">NRRL 22465</strain>
    </source>
</reference>
<keyword evidence="2" id="KW-1185">Reference proteome</keyword>
<comment type="caution">
    <text evidence="1">The sequence shown here is derived from an EMBL/GenBank/DDBJ whole genome shotgun (WGS) entry which is preliminary data.</text>
</comment>
<protein>
    <submittedName>
        <fullName evidence="1">Uncharacterized protein</fullName>
    </submittedName>
</protein>
<evidence type="ECO:0000313" key="1">
    <source>
        <dbReference type="EMBL" id="KAF4974173.1"/>
    </source>
</evidence>
<dbReference type="AlphaFoldDB" id="A0A8H4XH78"/>
<proteinExistence type="predicted"/>
<organism evidence="1 2">
    <name type="scientific">Fusarium zealandicum</name>
    <dbReference type="NCBI Taxonomy" id="1053134"/>
    <lineage>
        <taxon>Eukaryota</taxon>
        <taxon>Fungi</taxon>
        <taxon>Dikarya</taxon>
        <taxon>Ascomycota</taxon>
        <taxon>Pezizomycotina</taxon>
        <taxon>Sordariomycetes</taxon>
        <taxon>Hypocreomycetidae</taxon>
        <taxon>Hypocreales</taxon>
        <taxon>Nectriaceae</taxon>
        <taxon>Fusarium</taxon>
        <taxon>Fusarium staphyleae species complex</taxon>
    </lineage>
</organism>
<accession>A0A8H4XH78</accession>
<reference evidence="1" key="1">
    <citation type="journal article" date="2020" name="BMC Genomics">
        <title>Correction to: Identification and distribution of gene clusters required for synthesis of sphingolipid metabolism inhibitors in diverse species of the filamentous fungus Fusarium.</title>
        <authorList>
            <person name="Kim H.S."/>
            <person name="Lohmar J.M."/>
            <person name="Busman M."/>
            <person name="Brown D.W."/>
            <person name="Naumann T.A."/>
            <person name="Divon H.H."/>
            <person name="Lysoe E."/>
            <person name="Uhlig S."/>
            <person name="Proctor R.H."/>
        </authorList>
    </citation>
    <scope>NUCLEOTIDE SEQUENCE</scope>
    <source>
        <strain evidence="1">NRRL 22465</strain>
    </source>
</reference>